<dbReference type="AlphaFoldDB" id="A0A022RPT1"/>
<reference evidence="2 3" key="1">
    <citation type="journal article" date="2013" name="Proc. Natl. Acad. Sci. U.S.A.">
        <title>Fine-scale variation in meiotic recombination in Mimulus inferred from population shotgun sequencing.</title>
        <authorList>
            <person name="Hellsten U."/>
            <person name="Wright K.M."/>
            <person name="Jenkins J."/>
            <person name="Shu S."/>
            <person name="Yuan Y."/>
            <person name="Wessler S.R."/>
            <person name="Schmutz J."/>
            <person name="Willis J.H."/>
            <person name="Rokhsar D.S."/>
        </authorList>
    </citation>
    <scope>NUCLEOTIDE SEQUENCE [LARGE SCALE GENOMIC DNA]</scope>
    <source>
        <strain evidence="3">cv. DUN x IM62</strain>
    </source>
</reference>
<keyword evidence="1" id="KW-0812">Transmembrane</keyword>
<keyword evidence="1" id="KW-1133">Transmembrane helix</keyword>
<protein>
    <submittedName>
        <fullName evidence="2">Uncharacterized protein</fullName>
    </submittedName>
</protein>
<sequence>MEVPSVSNTGSSPRRPSASYFNISLLYFSLSILNFSISIFNLSMLVRYMSSTTRTFSVFVIRSVRHRACTTPISKTQSLRPKSVAYG</sequence>
<gene>
    <name evidence="2" type="ORF">MIMGU_mgv11b014413mg</name>
</gene>
<evidence type="ECO:0000313" key="3">
    <source>
        <dbReference type="Proteomes" id="UP000030748"/>
    </source>
</evidence>
<proteinExistence type="predicted"/>
<keyword evidence="3" id="KW-1185">Reference proteome</keyword>
<evidence type="ECO:0000256" key="1">
    <source>
        <dbReference type="SAM" id="Phobius"/>
    </source>
</evidence>
<accession>A0A022RPT1</accession>
<keyword evidence="1" id="KW-0472">Membrane</keyword>
<evidence type="ECO:0000313" key="2">
    <source>
        <dbReference type="EMBL" id="EYU41808.1"/>
    </source>
</evidence>
<dbReference type="Proteomes" id="UP000030748">
    <property type="component" value="Unassembled WGS sequence"/>
</dbReference>
<organism evidence="2 3">
    <name type="scientific">Erythranthe guttata</name>
    <name type="common">Yellow monkey flower</name>
    <name type="synonym">Mimulus guttatus</name>
    <dbReference type="NCBI Taxonomy" id="4155"/>
    <lineage>
        <taxon>Eukaryota</taxon>
        <taxon>Viridiplantae</taxon>
        <taxon>Streptophyta</taxon>
        <taxon>Embryophyta</taxon>
        <taxon>Tracheophyta</taxon>
        <taxon>Spermatophyta</taxon>
        <taxon>Magnoliopsida</taxon>
        <taxon>eudicotyledons</taxon>
        <taxon>Gunneridae</taxon>
        <taxon>Pentapetalae</taxon>
        <taxon>asterids</taxon>
        <taxon>lamiids</taxon>
        <taxon>Lamiales</taxon>
        <taxon>Phrymaceae</taxon>
        <taxon>Erythranthe</taxon>
    </lineage>
</organism>
<feature type="transmembrane region" description="Helical" evidence="1">
    <location>
        <begin position="20"/>
        <end position="46"/>
    </location>
</feature>
<dbReference type="EMBL" id="KI630319">
    <property type="protein sequence ID" value="EYU41808.1"/>
    <property type="molecule type" value="Genomic_DNA"/>
</dbReference>
<name>A0A022RPT1_ERYGU</name>